<reference evidence="6" key="3">
    <citation type="submission" date="2025-09" db="UniProtKB">
        <authorList>
            <consortium name="Ensembl"/>
        </authorList>
    </citation>
    <scope>IDENTIFICATION</scope>
</reference>
<reference evidence="6" key="2">
    <citation type="submission" date="2025-08" db="UniProtKB">
        <authorList>
            <consortium name="Ensembl"/>
        </authorList>
    </citation>
    <scope>IDENTIFICATION</scope>
</reference>
<dbReference type="InterPro" id="IPR031273">
    <property type="entry name" value="PARP4"/>
</dbReference>
<dbReference type="Gene3D" id="3.90.228.10">
    <property type="match status" value="1"/>
</dbReference>
<reference evidence="6 7" key="1">
    <citation type="submission" date="2020-06" db="EMBL/GenBank/DDBJ databases">
        <authorList>
            <consortium name="Wellcome Sanger Institute Data Sharing"/>
        </authorList>
    </citation>
    <scope>NUCLEOTIDE SEQUENCE [LARGE SCALE GENOMIC DNA]</scope>
</reference>
<feature type="domain" description="BRCT" evidence="3">
    <location>
        <begin position="1"/>
        <end position="92"/>
    </location>
</feature>
<evidence type="ECO:0000259" key="5">
    <source>
        <dbReference type="PROSITE" id="PS51468"/>
    </source>
</evidence>
<dbReference type="InterPro" id="IPR036420">
    <property type="entry name" value="BRCT_dom_sf"/>
</dbReference>
<evidence type="ECO:0000313" key="7">
    <source>
        <dbReference type="Proteomes" id="UP000694580"/>
    </source>
</evidence>
<dbReference type="PANTHER" id="PTHR46530">
    <property type="entry name" value="PROTEIN MONO-ADP-RIBOSYLTRANSFERASE PARP4"/>
    <property type="match status" value="1"/>
</dbReference>
<dbReference type="GO" id="GO:0005737">
    <property type="term" value="C:cytoplasm"/>
    <property type="evidence" value="ECO:0007669"/>
    <property type="project" value="TreeGrafter"/>
</dbReference>
<dbReference type="InterPro" id="IPR012317">
    <property type="entry name" value="Poly(ADP-ribose)pol_cat_dom"/>
</dbReference>
<keyword evidence="2" id="KW-0328">Glycosyltransferase</keyword>
<feature type="domain" description="PARP catalytic" evidence="4">
    <location>
        <begin position="265"/>
        <end position="466"/>
    </location>
</feature>
<comment type="similarity">
    <text evidence="1">Belongs to the ARTD/PARP family.</text>
</comment>
<evidence type="ECO:0000259" key="4">
    <source>
        <dbReference type="PROSITE" id="PS51059"/>
    </source>
</evidence>
<dbReference type="Pfam" id="PF13768">
    <property type="entry name" value="VWA_3"/>
    <property type="match status" value="1"/>
</dbReference>
<dbReference type="Pfam" id="PF00533">
    <property type="entry name" value="BRCT"/>
    <property type="match status" value="1"/>
</dbReference>
<proteinExistence type="inferred from homology"/>
<organism evidence="6 7">
    <name type="scientific">Denticeps clupeoides</name>
    <name type="common">denticle herring</name>
    <dbReference type="NCBI Taxonomy" id="299321"/>
    <lineage>
        <taxon>Eukaryota</taxon>
        <taxon>Metazoa</taxon>
        <taxon>Chordata</taxon>
        <taxon>Craniata</taxon>
        <taxon>Vertebrata</taxon>
        <taxon>Euteleostomi</taxon>
        <taxon>Actinopterygii</taxon>
        <taxon>Neopterygii</taxon>
        <taxon>Teleostei</taxon>
        <taxon>Clupei</taxon>
        <taxon>Clupeiformes</taxon>
        <taxon>Denticipitoidei</taxon>
        <taxon>Denticipitidae</taxon>
        <taxon>Denticeps</taxon>
    </lineage>
</organism>
<accession>A0AAY4D8I0</accession>
<dbReference type="PROSITE" id="PS51468">
    <property type="entry name" value="VIT"/>
    <property type="match status" value="1"/>
</dbReference>
<dbReference type="InterPro" id="IPR013694">
    <property type="entry name" value="VIT"/>
</dbReference>
<dbReference type="InterPro" id="IPR001357">
    <property type="entry name" value="BRCT_dom"/>
</dbReference>
<keyword evidence="2" id="KW-0520">NAD</keyword>
<evidence type="ECO:0000256" key="2">
    <source>
        <dbReference type="RuleBase" id="RU362114"/>
    </source>
</evidence>
<dbReference type="Gene3D" id="3.40.50.10190">
    <property type="entry name" value="BRCT domain"/>
    <property type="match status" value="1"/>
</dbReference>
<dbReference type="PANTHER" id="PTHR46530:SF1">
    <property type="entry name" value="PROTEIN MONO-ADP-RIBOSYLTRANSFERASE PARP4"/>
    <property type="match status" value="1"/>
</dbReference>
<gene>
    <name evidence="6" type="primary">PARP4</name>
</gene>
<dbReference type="InterPro" id="IPR002035">
    <property type="entry name" value="VWF_A"/>
</dbReference>
<keyword evidence="2" id="KW-0808">Transferase</keyword>
<dbReference type="Ensembl" id="ENSDCDT00010051860.1">
    <property type="protein sequence ID" value="ENSDCDP00010041865.1"/>
    <property type="gene ID" value="ENSDCDG00010026434.1"/>
</dbReference>
<keyword evidence="7" id="KW-1185">Reference proteome</keyword>
<dbReference type="PROSITE" id="PS50172">
    <property type="entry name" value="BRCT"/>
    <property type="match status" value="1"/>
</dbReference>
<evidence type="ECO:0000256" key="1">
    <source>
        <dbReference type="ARBA" id="ARBA00024347"/>
    </source>
</evidence>
<protein>
    <recommendedName>
        <fullName evidence="2">Poly [ADP-ribose] polymerase</fullName>
        <shortName evidence="2">PARP</shortName>
        <ecNumber evidence="2">2.4.2.-</ecNumber>
    </recommendedName>
</protein>
<dbReference type="SUPFAM" id="SSF52113">
    <property type="entry name" value="BRCT domain"/>
    <property type="match status" value="1"/>
</dbReference>
<dbReference type="Pfam" id="PF00644">
    <property type="entry name" value="PARP"/>
    <property type="match status" value="1"/>
</dbReference>
<sequence length="1295" mass="142296">MTVFSNCTVVLDLKNLPFKEKKKLNLAITDNGGSISYVVNTQCTFIATGSWDNLSSSRQRSAQKHQIPVVNLQYIWDCLEKGVLLPTGEHCLTAPAPTPYSTTSFLPGTVSLVYSENDRDLPAFPSLFEVAKYSLFEKVIFNGSMKNLFFELKCSLCILCDVDCQLLLEEKLNSSTVSQEVGVFVELLWTEALGCLSSILTVPVTSISLNDVSQSIFQNLTSCHPRPANTNTTPKARLISQILDLCQLVRDVMSVSEATMRSPSPTSLGKYRALRCSIECVPSGSSEFLSVTRLLQDNNYSRWDINYITLRGVELQVFKEELGHIKPLLHSSSPKSFMGILSRGLLLPRVAVEHHGIERTDVGYLGSGIYFSDSFSTSMKYSTASSTDGSRLLLVCDVALGRCKDVLKKDTTLSSAPVGFNSVHGVQCSPECHSEFEDDEFVVYSTDQVRMKYVVQYTLEEDLLIEFMPTVDTTVELSPPTAQSDLSGQTLPLQAVHVKCKLVVIFQTYSNPSLVPIEAKYVFPLEESAAVCGFEAFINGKHVIGEVKEKEQAHKEYRQAIEKGHGAYLMDQAAPDVFTISVGNLPPGATVLIKVTFLCELLVRAGSIFFQLPGSVAPWQESSALNERTQGTVEKVCVNESHSDRLFSFDASIEMPYEITSLRCDTHQIKIKRTDCKAVISTLPGQMLGSDGFHLYITLSEMHMPRMWVENHPNKDSQACMLVFYPHFDSCREDGSVGEVIILLDTSGSMQTEAALNARKIALQALKKLDSQVKLSVLSFGTGTFLRYIGWLCSQDKCSSPPVGGSTELWRPLRSLSLLPPSKGVRNVLLISDGHIHNPALTLQLVQNNSSHTRLFTCGLSKTANRHMLRTLAQAGGGAYEFFDTKTKHTWREKVESQVKRMASAGCSSVAVKWQQFNPTAPPPVQAPSQLHALFSDCQTLVYGFMPHCTQAMLIGYLCGKKITTIVSTTELQKTKGTFLHKLTARAIIRDYEDGVLNTNEAEHEGKKAELKSYIIDLSKEFSILSQYTSFVAIEERDAEKPDSGFTDIPKLIAEEDMDLLPYMNWEIEEEDEEEEDELSLEGSCMLELAHIEPPCLEEPPPKNELEPCYMEAPHRLFGAAAPAFANFCPTAPAPGAFGPPLSSTFVSAPPLLRPSSFLPKPHVDACFGSAFSASLFHAPPPPPPAASLRFEASHPVCSSELGSIWTPAPFQQSASPVDIAVGAAPPIAPPPSAGGFCFGAIGSQSGIKSSPLFHGIVPPVELRIASQGEKLNARWETVTNESFPTQFERYVSAN</sequence>
<dbReference type="Pfam" id="PF08487">
    <property type="entry name" value="VIT"/>
    <property type="match status" value="1"/>
</dbReference>
<dbReference type="Proteomes" id="UP000694580">
    <property type="component" value="Chromosome 9"/>
</dbReference>
<dbReference type="SUPFAM" id="SSF53300">
    <property type="entry name" value="vWA-like"/>
    <property type="match status" value="1"/>
</dbReference>
<dbReference type="Gene3D" id="3.40.50.410">
    <property type="entry name" value="von Willebrand factor, type A domain"/>
    <property type="match status" value="1"/>
</dbReference>
<name>A0AAY4D8I0_9TELE</name>
<dbReference type="SUPFAM" id="SSF56399">
    <property type="entry name" value="ADP-ribosylation"/>
    <property type="match status" value="1"/>
</dbReference>
<evidence type="ECO:0000313" key="6">
    <source>
        <dbReference type="Ensembl" id="ENSDCDP00010041865.1"/>
    </source>
</evidence>
<dbReference type="SMART" id="SM00609">
    <property type="entry name" value="VIT"/>
    <property type="match status" value="1"/>
</dbReference>
<dbReference type="SMART" id="SM00292">
    <property type="entry name" value="BRCT"/>
    <property type="match status" value="1"/>
</dbReference>
<dbReference type="EC" id="2.4.2.-" evidence="2"/>
<dbReference type="PROSITE" id="PS51059">
    <property type="entry name" value="PARP_CATALYTIC"/>
    <property type="match status" value="1"/>
</dbReference>
<dbReference type="CDD" id="cd17726">
    <property type="entry name" value="BRCT_PARP4_like"/>
    <property type="match status" value="1"/>
</dbReference>
<evidence type="ECO:0000259" key="3">
    <source>
        <dbReference type="PROSITE" id="PS50172"/>
    </source>
</evidence>
<dbReference type="GO" id="GO:0003950">
    <property type="term" value="F:NAD+ poly-ADP-ribosyltransferase activity"/>
    <property type="evidence" value="ECO:0007669"/>
    <property type="project" value="UniProtKB-UniRule"/>
</dbReference>
<feature type="domain" description="VIT" evidence="5">
    <location>
        <begin position="477"/>
        <end position="599"/>
    </location>
</feature>
<dbReference type="InterPro" id="IPR036465">
    <property type="entry name" value="vWFA_dom_sf"/>
</dbReference>
<dbReference type="GeneTree" id="ENSGT00940000160555"/>